<reference evidence="1 3" key="1">
    <citation type="journal article" date="2014" name="BMC Genomics">
        <title>Genome sequence of Anopheles sinensis provides insight into genetics basis of mosquito competence for malaria parasites.</title>
        <authorList>
            <person name="Zhou D."/>
            <person name="Zhang D."/>
            <person name="Ding G."/>
            <person name="Shi L."/>
            <person name="Hou Q."/>
            <person name="Ye Y."/>
            <person name="Xu Y."/>
            <person name="Zhou H."/>
            <person name="Xiong C."/>
            <person name="Li S."/>
            <person name="Yu J."/>
            <person name="Hong S."/>
            <person name="Yu X."/>
            <person name="Zou P."/>
            <person name="Chen C."/>
            <person name="Chang X."/>
            <person name="Wang W."/>
            <person name="Lv Y."/>
            <person name="Sun Y."/>
            <person name="Ma L."/>
            <person name="Shen B."/>
            <person name="Zhu C."/>
        </authorList>
    </citation>
    <scope>NUCLEOTIDE SEQUENCE [LARGE SCALE GENOMIC DNA]</scope>
</reference>
<dbReference type="EMBL" id="KE524163">
    <property type="protein sequence ID" value="KFB34971.1"/>
    <property type="molecule type" value="Genomic_DNA"/>
</dbReference>
<evidence type="ECO:0000313" key="2">
    <source>
        <dbReference type="EnsemblMetazoa" id="ASIC000741-PA"/>
    </source>
</evidence>
<protein>
    <submittedName>
        <fullName evidence="1 2">Peptidylprolyl isomerase</fullName>
    </submittedName>
</protein>
<dbReference type="VEuPathDB" id="VectorBase:ASIC000741"/>
<name>A0A084VAH7_ANOSI</name>
<keyword evidence="1" id="KW-0413">Isomerase</keyword>
<gene>
    <name evidence="1" type="ORF">ZHAS_00000741</name>
</gene>
<keyword evidence="3" id="KW-1185">Reference proteome</keyword>
<dbReference type="EnsemblMetazoa" id="ASIC000741-RA">
    <property type="protein sequence ID" value="ASIC000741-PA"/>
    <property type="gene ID" value="ASIC000741"/>
</dbReference>
<sequence>MEGRAYQLPLSVLIDEFGLPQKEHDDSQLSTGPNTNVSQLEILRAAYPWQFEHREDDRFGYQRASNPM</sequence>
<proteinExistence type="predicted"/>
<evidence type="ECO:0000313" key="1">
    <source>
        <dbReference type="EMBL" id="KFB34971.1"/>
    </source>
</evidence>
<accession>A0A084VAH7</accession>
<dbReference type="Proteomes" id="UP000030765">
    <property type="component" value="Unassembled WGS sequence"/>
</dbReference>
<dbReference type="AlphaFoldDB" id="A0A084VAH7"/>
<reference evidence="2" key="2">
    <citation type="submission" date="2020-05" db="UniProtKB">
        <authorList>
            <consortium name="EnsemblMetazoa"/>
        </authorList>
    </citation>
    <scope>IDENTIFICATION</scope>
</reference>
<organism evidence="1">
    <name type="scientific">Anopheles sinensis</name>
    <name type="common">Mosquito</name>
    <dbReference type="NCBI Taxonomy" id="74873"/>
    <lineage>
        <taxon>Eukaryota</taxon>
        <taxon>Metazoa</taxon>
        <taxon>Ecdysozoa</taxon>
        <taxon>Arthropoda</taxon>
        <taxon>Hexapoda</taxon>
        <taxon>Insecta</taxon>
        <taxon>Pterygota</taxon>
        <taxon>Neoptera</taxon>
        <taxon>Endopterygota</taxon>
        <taxon>Diptera</taxon>
        <taxon>Nematocera</taxon>
        <taxon>Culicoidea</taxon>
        <taxon>Culicidae</taxon>
        <taxon>Anophelinae</taxon>
        <taxon>Anopheles</taxon>
    </lineage>
</organism>
<evidence type="ECO:0000313" key="3">
    <source>
        <dbReference type="Proteomes" id="UP000030765"/>
    </source>
</evidence>
<dbReference type="EMBL" id="ATLV01003812">
    <property type="status" value="NOT_ANNOTATED_CDS"/>
    <property type="molecule type" value="Genomic_DNA"/>
</dbReference>
<dbReference type="GO" id="GO:0016853">
    <property type="term" value="F:isomerase activity"/>
    <property type="evidence" value="ECO:0007669"/>
    <property type="project" value="UniProtKB-KW"/>
</dbReference>